<feature type="binding site" evidence="13">
    <location>
        <position position="210"/>
    </location>
    <ligand>
        <name>Zn(2+)</name>
        <dbReference type="ChEBI" id="CHEBI:29105"/>
        <label>1</label>
    </ligand>
</feature>
<dbReference type="GO" id="GO:0006260">
    <property type="term" value="P:DNA replication"/>
    <property type="evidence" value="ECO:0007669"/>
    <property type="project" value="UniProtKB-KW"/>
</dbReference>
<dbReference type="AlphaFoldDB" id="A0A2K9P357"/>
<comment type="function">
    <text evidence="13">Participates actively in the response to hyperosmotic and heat shock by preventing the aggregation of stress-denatured proteins and by disaggregating proteins, also in an autonomous, DnaK-independent fashion. Unfolded proteins bind initially to DnaJ; upon interaction with the DnaJ-bound protein, DnaK hydrolyzes its bound ATP, resulting in the formation of a stable complex. GrpE releases ADP from DnaK; ATP binding to DnaK triggers the release of the substrate protein, thus completing the reaction cycle. Several rounds of ATP-dependent interactions between DnaJ, DnaK and GrpE are required for fully efficient folding. Also involved, together with DnaK and GrpE, in the DNA replication of plasmids through activation of initiation proteins.</text>
</comment>
<keyword evidence="9 13" id="KW-0346">Stress response</keyword>
<comment type="domain">
    <text evidence="13">The J domain is necessary and sufficient to stimulate DnaK ATPase activity. Zinc center 1 plays an important role in the autonomous, DnaK-independent chaperone activity of DnaJ. Zinc center 2 is essential for interaction with DnaK and for DnaJ activity.</text>
</comment>
<feature type="domain" description="CR-type" evidence="16">
    <location>
        <begin position="140"/>
        <end position="222"/>
    </location>
</feature>
<evidence type="ECO:0000256" key="2">
    <source>
        <dbReference type="ARBA" id="ARBA00011738"/>
    </source>
</evidence>
<evidence type="ECO:0000259" key="16">
    <source>
        <dbReference type="PROSITE" id="PS51188"/>
    </source>
</evidence>
<comment type="subcellular location">
    <subcellularLocation>
        <location evidence="1 13">Cytoplasm</location>
    </subcellularLocation>
</comment>
<dbReference type="FunFam" id="2.60.260.20:FF:000004">
    <property type="entry name" value="Molecular chaperone DnaJ"/>
    <property type="match status" value="1"/>
</dbReference>
<dbReference type="Pfam" id="PF00226">
    <property type="entry name" value="DnaJ"/>
    <property type="match status" value="1"/>
</dbReference>
<dbReference type="OrthoDB" id="9779889at2"/>
<dbReference type="GO" id="GO:0005524">
    <property type="term" value="F:ATP binding"/>
    <property type="evidence" value="ECO:0007669"/>
    <property type="project" value="InterPro"/>
</dbReference>
<dbReference type="NCBIfam" id="NF008035">
    <property type="entry name" value="PRK10767.1"/>
    <property type="match status" value="1"/>
</dbReference>
<dbReference type="KEGG" id="mpec:B9O19_01514"/>
<keyword evidence="6 13" id="KW-0677">Repeat</keyword>
<evidence type="ECO:0000256" key="7">
    <source>
        <dbReference type="ARBA" id="ARBA00022771"/>
    </source>
</evidence>
<dbReference type="InterPro" id="IPR036410">
    <property type="entry name" value="HSP_DnaJ_Cys-rich_dom_sf"/>
</dbReference>
<evidence type="ECO:0000256" key="12">
    <source>
        <dbReference type="ARBA" id="ARBA00067609"/>
    </source>
</evidence>
<keyword evidence="7 13" id="KW-0863">Zinc-finger</keyword>
<keyword evidence="5 13" id="KW-0479">Metal-binding</keyword>
<dbReference type="PROSITE" id="PS00636">
    <property type="entry name" value="DNAJ_1"/>
    <property type="match status" value="1"/>
</dbReference>
<dbReference type="SMART" id="SM00271">
    <property type="entry name" value="DnaJ"/>
    <property type="match status" value="1"/>
</dbReference>
<organism evidence="17 18">
    <name type="scientific">Monoglobus pectinilyticus</name>
    <dbReference type="NCBI Taxonomy" id="1981510"/>
    <lineage>
        <taxon>Bacteria</taxon>
        <taxon>Bacillati</taxon>
        <taxon>Bacillota</taxon>
        <taxon>Clostridia</taxon>
        <taxon>Monoglobales</taxon>
        <taxon>Monoglobaceae</taxon>
        <taxon>Monoglobus</taxon>
    </lineage>
</organism>
<dbReference type="InterPro" id="IPR036869">
    <property type="entry name" value="J_dom_sf"/>
</dbReference>
<evidence type="ECO:0000313" key="17">
    <source>
        <dbReference type="EMBL" id="AUO19674.1"/>
    </source>
</evidence>
<protein>
    <recommendedName>
        <fullName evidence="12 13">Chaperone protein DnaJ</fullName>
    </recommendedName>
</protein>
<feature type="binding site" evidence="13">
    <location>
        <position position="173"/>
    </location>
    <ligand>
        <name>Zn(2+)</name>
        <dbReference type="ChEBI" id="CHEBI:29105"/>
        <label>2</label>
    </ligand>
</feature>
<feature type="repeat" description="CXXCXGXG motif" evidence="13">
    <location>
        <begin position="196"/>
        <end position="203"/>
    </location>
</feature>
<dbReference type="InterPro" id="IPR012724">
    <property type="entry name" value="DnaJ"/>
</dbReference>
<feature type="binding site" evidence="13">
    <location>
        <position position="213"/>
    </location>
    <ligand>
        <name>Zn(2+)</name>
        <dbReference type="ChEBI" id="CHEBI:29105"/>
        <label>1</label>
    </ligand>
</feature>
<comment type="cofactor">
    <cofactor evidence="13">
        <name>Zn(2+)</name>
        <dbReference type="ChEBI" id="CHEBI:29105"/>
    </cofactor>
    <text evidence="13">Binds 2 Zn(2+) ions per monomer.</text>
</comment>
<dbReference type="PROSITE" id="PS50076">
    <property type="entry name" value="DNAJ_2"/>
    <property type="match status" value="1"/>
</dbReference>
<dbReference type="SUPFAM" id="SSF49493">
    <property type="entry name" value="HSP40/DnaJ peptide-binding domain"/>
    <property type="match status" value="2"/>
</dbReference>
<name>A0A2K9P357_9FIRM</name>
<feature type="repeat" description="CXXCXGXG motif" evidence="13">
    <location>
        <begin position="153"/>
        <end position="160"/>
    </location>
</feature>
<keyword evidence="18" id="KW-1185">Reference proteome</keyword>
<dbReference type="Pfam" id="PF01556">
    <property type="entry name" value="DnaJ_C"/>
    <property type="match status" value="1"/>
</dbReference>
<evidence type="ECO:0000256" key="8">
    <source>
        <dbReference type="ARBA" id="ARBA00022833"/>
    </source>
</evidence>
<evidence type="ECO:0000256" key="3">
    <source>
        <dbReference type="ARBA" id="ARBA00022490"/>
    </source>
</evidence>
<feature type="binding site" evidence="13">
    <location>
        <position position="196"/>
    </location>
    <ligand>
        <name>Zn(2+)</name>
        <dbReference type="ChEBI" id="CHEBI:29105"/>
        <label>2</label>
    </ligand>
</feature>
<keyword evidence="8 13" id="KW-0862">Zinc</keyword>
<keyword evidence="4 13" id="KW-0235">DNA replication</keyword>
<comment type="subunit">
    <text evidence="2 13">Homodimer.</text>
</comment>
<dbReference type="CDD" id="cd06257">
    <property type="entry name" value="DnaJ"/>
    <property type="match status" value="1"/>
</dbReference>
<feature type="repeat" description="CXXCXGXG motif" evidence="13">
    <location>
        <begin position="210"/>
        <end position="217"/>
    </location>
</feature>
<feature type="binding site" evidence="13">
    <location>
        <position position="199"/>
    </location>
    <ligand>
        <name>Zn(2+)</name>
        <dbReference type="ChEBI" id="CHEBI:29105"/>
        <label>2</label>
    </ligand>
</feature>
<dbReference type="PROSITE" id="PS51188">
    <property type="entry name" value="ZF_CR"/>
    <property type="match status" value="1"/>
</dbReference>
<comment type="similarity">
    <text evidence="11 13">Belongs to the DnaJ family.</text>
</comment>
<evidence type="ECO:0000256" key="10">
    <source>
        <dbReference type="ARBA" id="ARBA00023186"/>
    </source>
</evidence>
<dbReference type="Proteomes" id="UP000235589">
    <property type="component" value="Chromosome"/>
</dbReference>
<dbReference type="HAMAP" id="MF_01152">
    <property type="entry name" value="DnaJ"/>
    <property type="match status" value="1"/>
</dbReference>
<feature type="zinc finger region" description="CR-type" evidence="14">
    <location>
        <begin position="140"/>
        <end position="222"/>
    </location>
</feature>
<evidence type="ECO:0000256" key="11">
    <source>
        <dbReference type="ARBA" id="ARBA00061004"/>
    </source>
</evidence>
<dbReference type="GO" id="GO:0051082">
    <property type="term" value="F:unfolded protein binding"/>
    <property type="evidence" value="ECO:0007669"/>
    <property type="project" value="UniProtKB-UniRule"/>
</dbReference>
<evidence type="ECO:0000256" key="6">
    <source>
        <dbReference type="ARBA" id="ARBA00022737"/>
    </source>
</evidence>
<dbReference type="EMBL" id="CP020991">
    <property type="protein sequence ID" value="AUO19674.1"/>
    <property type="molecule type" value="Genomic_DNA"/>
</dbReference>
<dbReference type="InterPro" id="IPR001623">
    <property type="entry name" value="DnaJ_domain"/>
</dbReference>
<dbReference type="NCBIfam" id="TIGR02349">
    <property type="entry name" value="DnaJ_bact"/>
    <property type="match status" value="1"/>
</dbReference>
<evidence type="ECO:0000256" key="4">
    <source>
        <dbReference type="ARBA" id="ARBA00022705"/>
    </source>
</evidence>
<feature type="binding site" evidence="13">
    <location>
        <position position="156"/>
    </location>
    <ligand>
        <name>Zn(2+)</name>
        <dbReference type="ChEBI" id="CHEBI:29105"/>
        <label>1</label>
    </ligand>
</feature>
<accession>A0A2K9P357</accession>
<dbReference type="Gene3D" id="1.10.287.110">
    <property type="entry name" value="DnaJ domain"/>
    <property type="match status" value="1"/>
</dbReference>
<dbReference type="CDD" id="cd10719">
    <property type="entry name" value="DnaJ_zf"/>
    <property type="match status" value="1"/>
</dbReference>
<gene>
    <name evidence="13" type="primary">dnaJ</name>
    <name evidence="17" type="ORF">B9O19_01514</name>
</gene>
<evidence type="ECO:0000256" key="13">
    <source>
        <dbReference type="HAMAP-Rule" id="MF_01152"/>
    </source>
</evidence>
<evidence type="ECO:0000313" key="18">
    <source>
        <dbReference type="Proteomes" id="UP000235589"/>
    </source>
</evidence>
<dbReference type="Gene3D" id="2.10.230.10">
    <property type="entry name" value="Heat shock protein DnaJ, cysteine-rich domain"/>
    <property type="match status" value="1"/>
</dbReference>
<feature type="domain" description="J" evidence="15">
    <location>
        <begin position="6"/>
        <end position="72"/>
    </location>
</feature>
<dbReference type="PANTHER" id="PTHR43096">
    <property type="entry name" value="DNAJ HOMOLOG 1, MITOCHONDRIAL-RELATED"/>
    <property type="match status" value="1"/>
</dbReference>
<feature type="binding site" evidence="13">
    <location>
        <position position="170"/>
    </location>
    <ligand>
        <name>Zn(2+)</name>
        <dbReference type="ChEBI" id="CHEBI:29105"/>
        <label>2</label>
    </ligand>
</feature>
<dbReference type="InterPro" id="IPR002939">
    <property type="entry name" value="DnaJ_C"/>
</dbReference>
<dbReference type="InterPro" id="IPR018253">
    <property type="entry name" value="DnaJ_domain_CS"/>
</dbReference>
<dbReference type="SUPFAM" id="SSF57938">
    <property type="entry name" value="DnaJ/Hsp40 cysteine-rich domain"/>
    <property type="match status" value="1"/>
</dbReference>
<dbReference type="Gene3D" id="2.60.260.20">
    <property type="entry name" value="Urease metallochaperone UreE, N-terminal domain"/>
    <property type="match status" value="2"/>
</dbReference>
<dbReference type="GeneID" id="98062905"/>
<dbReference type="GO" id="GO:0031072">
    <property type="term" value="F:heat shock protein binding"/>
    <property type="evidence" value="ECO:0007669"/>
    <property type="project" value="InterPro"/>
</dbReference>
<dbReference type="PANTHER" id="PTHR43096:SF48">
    <property type="entry name" value="CHAPERONE PROTEIN DNAJ"/>
    <property type="match status" value="1"/>
</dbReference>
<dbReference type="InterPro" id="IPR008971">
    <property type="entry name" value="HSP40/DnaJ_pept-bd"/>
</dbReference>
<dbReference type="GO" id="GO:0042026">
    <property type="term" value="P:protein refolding"/>
    <property type="evidence" value="ECO:0007669"/>
    <property type="project" value="TreeGrafter"/>
</dbReference>
<dbReference type="SUPFAM" id="SSF46565">
    <property type="entry name" value="Chaperone J-domain"/>
    <property type="match status" value="1"/>
</dbReference>
<evidence type="ECO:0000256" key="14">
    <source>
        <dbReference type="PROSITE-ProRule" id="PRU00546"/>
    </source>
</evidence>
<feature type="repeat" description="CXXCXGXG motif" evidence="13">
    <location>
        <begin position="170"/>
        <end position="177"/>
    </location>
</feature>
<dbReference type="CDD" id="cd10747">
    <property type="entry name" value="DnaJ_C"/>
    <property type="match status" value="1"/>
</dbReference>
<dbReference type="GO" id="GO:0008270">
    <property type="term" value="F:zinc ion binding"/>
    <property type="evidence" value="ECO:0007669"/>
    <property type="project" value="UniProtKB-UniRule"/>
</dbReference>
<evidence type="ECO:0000256" key="9">
    <source>
        <dbReference type="ARBA" id="ARBA00023016"/>
    </source>
</evidence>
<feature type="binding site" evidence="13">
    <location>
        <position position="153"/>
    </location>
    <ligand>
        <name>Zn(2+)</name>
        <dbReference type="ChEBI" id="CHEBI:29105"/>
        <label>1</label>
    </ligand>
</feature>
<dbReference type="GO" id="GO:0009408">
    <property type="term" value="P:response to heat"/>
    <property type="evidence" value="ECO:0007669"/>
    <property type="project" value="InterPro"/>
</dbReference>
<dbReference type="PRINTS" id="PR00625">
    <property type="entry name" value="JDOMAIN"/>
</dbReference>
<dbReference type="GO" id="GO:0005737">
    <property type="term" value="C:cytoplasm"/>
    <property type="evidence" value="ECO:0007669"/>
    <property type="project" value="UniProtKB-SubCell"/>
</dbReference>
<reference evidence="17 18" key="1">
    <citation type="submission" date="2017-04" db="EMBL/GenBank/DDBJ databases">
        <title>Monoglobus pectinilyticus 14 draft genome.</title>
        <authorList>
            <person name="Kim C."/>
            <person name="Rosendale D.I."/>
            <person name="Kelly W.J."/>
            <person name="Tannock G.W."/>
            <person name="Patchett M.L."/>
            <person name="Jordens J.Z."/>
        </authorList>
    </citation>
    <scope>NUCLEOTIDE SEQUENCE [LARGE SCALE GENOMIC DNA]</scope>
    <source>
        <strain evidence="17 18">14</strain>
    </source>
</reference>
<evidence type="ECO:0000256" key="5">
    <source>
        <dbReference type="ARBA" id="ARBA00022723"/>
    </source>
</evidence>
<sequence length="381" mass="41036">MADKRDYYEVLGVNKGASADEIKKAYRKLAKKYHPDLNPDDKAGAEAKFKEASEAYEVLSDPDKKSRYDQFGHAGVDPNAAAGYGGGGFGGFGGFEDFDLGDIFGSFFGGGASRRNPNAPQRGGDIHMHIDLTFEEACFGTKKEITISHMEQCTSCHGSGAAEGSHPERCSACGGTGQVKSVQRTPFGSMQTVRTCEACGGKGTIITDPCRTCRGEGIVRRSKKINVNIPGGIDNGQSLSVRGEGDAGKNGGPAGDVLLTVRVKPHKIFVRQGSDIMCDYPISFVQATLGGEVKVPTVDGSVVYNIPEGTQPGTVFRLKGKGAVKLNSNNRGDQYVKVQVEIPKGINEKQKEILRQFDDSVDPSKYKKRKSFMDKLKDLFE</sequence>
<dbReference type="FunFam" id="1.10.287.110:FF:000031">
    <property type="entry name" value="Molecular chaperone DnaJ"/>
    <property type="match status" value="1"/>
</dbReference>
<dbReference type="FunFam" id="2.10.230.10:FF:000002">
    <property type="entry name" value="Molecular chaperone DnaJ"/>
    <property type="match status" value="1"/>
</dbReference>
<dbReference type="InterPro" id="IPR001305">
    <property type="entry name" value="HSP_DnaJ_Cys-rich_dom"/>
</dbReference>
<proteinExistence type="inferred from homology"/>
<dbReference type="Pfam" id="PF00684">
    <property type="entry name" value="DnaJ_CXXCXGXG"/>
    <property type="match status" value="1"/>
</dbReference>
<evidence type="ECO:0000259" key="15">
    <source>
        <dbReference type="PROSITE" id="PS50076"/>
    </source>
</evidence>
<dbReference type="RefSeq" id="WP_102365858.1">
    <property type="nucleotide sequence ID" value="NZ_CP020991.1"/>
</dbReference>
<keyword evidence="10 13" id="KW-0143">Chaperone</keyword>
<keyword evidence="3 13" id="KW-0963">Cytoplasm</keyword>
<evidence type="ECO:0000256" key="1">
    <source>
        <dbReference type="ARBA" id="ARBA00004496"/>
    </source>
</evidence>